<dbReference type="AlphaFoldDB" id="A0A7S3PFD0"/>
<dbReference type="InterPro" id="IPR016135">
    <property type="entry name" value="UBQ-conjugating_enzyme/RWD"/>
</dbReference>
<feature type="domain" description="UBC core" evidence="1">
    <location>
        <begin position="1"/>
        <end position="109"/>
    </location>
</feature>
<dbReference type="PROSITE" id="PS50127">
    <property type="entry name" value="UBC_2"/>
    <property type="match status" value="1"/>
</dbReference>
<protein>
    <recommendedName>
        <fullName evidence="1">UBC core domain-containing protein</fullName>
    </recommendedName>
</protein>
<organism evidence="2">
    <name type="scientific">Aplanochytrium stocchinoi</name>
    <dbReference type="NCBI Taxonomy" id="215587"/>
    <lineage>
        <taxon>Eukaryota</taxon>
        <taxon>Sar</taxon>
        <taxon>Stramenopiles</taxon>
        <taxon>Bigyra</taxon>
        <taxon>Labyrinthulomycetes</taxon>
        <taxon>Thraustochytrida</taxon>
        <taxon>Thraustochytriidae</taxon>
        <taxon>Aplanochytrium</taxon>
    </lineage>
</organism>
<accession>A0A7S3PFD0</accession>
<evidence type="ECO:0000259" key="1">
    <source>
        <dbReference type="PROSITE" id="PS50127"/>
    </source>
</evidence>
<proteinExistence type="predicted"/>
<name>A0A7S3PFD0_9STRA</name>
<dbReference type="SUPFAM" id="SSF54495">
    <property type="entry name" value="UBC-like"/>
    <property type="match status" value="1"/>
</dbReference>
<dbReference type="SMART" id="SM00212">
    <property type="entry name" value="UBCc"/>
    <property type="match status" value="1"/>
</dbReference>
<dbReference type="Pfam" id="PF00179">
    <property type="entry name" value="UQ_con"/>
    <property type="match status" value="1"/>
</dbReference>
<dbReference type="PANTHER" id="PTHR24067">
    <property type="entry name" value="UBIQUITIN-CONJUGATING ENZYME E2"/>
    <property type="match status" value="1"/>
</dbReference>
<dbReference type="InterPro" id="IPR000608">
    <property type="entry name" value="UBC"/>
</dbReference>
<gene>
    <name evidence="2" type="ORF">ASTO00021_LOCUS1807</name>
</gene>
<dbReference type="CDD" id="cd00195">
    <property type="entry name" value="UBCc_UEV"/>
    <property type="match status" value="1"/>
</dbReference>
<dbReference type="InterPro" id="IPR050113">
    <property type="entry name" value="Ub_conjugating_enzyme"/>
</dbReference>
<sequence>MAKRLAKEAAELAKQANEGDFDWGSAEPNEDNLFKWTACIAGPDNSPYEGGLFNIELNFPDNYPFKPPIVKFMTKVYHPSVKQDSGEICDDIIKASWKPTLNIRYLLHV</sequence>
<dbReference type="Gene3D" id="3.10.110.10">
    <property type="entry name" value="Ubiquitin Conjugating Enzyme"/>
    <property type="match status" value="1"/>
</dbReference>
<dbReference type="EMBL" id="HBIN01002701">
    <property type="protein sequence ID" value="CAE0431470.1"/>
    <property type="molecule type" value="Transcribed_RNA"/>
</dbReference>
<reference evidence="2" key="1">
    <citation type="submission" date="2021-01" db="EMBL/GenBank/DDBJ databases">
        <authorList>
            <person name="Corre E."/>
            <person name="Pelletier E."/>
            <person name="Niang G."/>
            <person name="Scheremetjew M."/>
            <person name="Finn R."/>
            <person name="Kale V."/>
            <person name="Holt S."/>
            <person name="Cochrane G."/>
            <person name="Meng A."/>
            <person name="Brown T."/>
            <person name="Cohen L."/>
        </authorList>
    </citation>
    <scope>NUCLEOTIDE SEQUENCE</scope>
    <source>
        <strain evidence="2">GSBS06</strain>
    </source>
</reference>
<evidence type="ECO:0000313" key="2">
    <source>
        <dbReference type="EMBL" id="CAE0431470.1"/>
    </source>
</evidence>